<dbReference type="GO" id="GO:0016020">
    <property type="term" value="C:membrane"/>
    <property type="evidence" value="ECO:0007669"/>
    <property type="project" value="UniProtKB-SubCell"/>
</dbReference>
<evidence type="ECO:0000256" key="5">
    <source>
        <dbReference type="SAM" id="MobiDB-lite"/>
    </source>
</evidence>
<dbReference type="Gene3D" id="1.20.120.350">
    <property type="entry name" value="Voltage-gated potassium channels. Chain C"/>
    <property type="match status" value="1"/>
</dbReference>
<protein>
    <recommendedName>
        <fullName evidence="8">Ion transporter</fullName>
    </recommendedName>
</protein>
<accession>A0A7T9DJ20</accession>
<keyword evidence="2 6" id="KW-0812">Transmembrane</keyword>
<comment type="subcellular location">
    <subcellularLocation>
        <location evidence="1">Membrane</location>
        <topology evidence="1">Multi-pass membrane protein</topology>
    </subcellularLocation>
</comment>
<evidence type="ECO:0000256" key="2">
    <source>
        <dbReference type="ARBA" id="ARBA00022692"/>
    </source>
</evidence>
<evidence type="ECO:0000256" key="4">
    <source>
        <dbReference type="ARBA" id="ARBA00023136"/>
    </source>
</evidence>
<feature type="region of interest" description="Disordered" evidence="5">
    <location>
        <begin position="1"/>
        <end position="23"/>
    </location>
</feature>
<dbReference type="EMBL" id="CP064981">
    <property type="protein sequence ID" value="QQR92145.1"/>
    <property type="molecule type" value="Genomic_DNA"/>
</dbReference>
<feature type="transmembrane region" description="Helical" evidence="6">
    <location>
        <begin position="70"/>
        <end position="90"/>
    </location>
</feature>
<feature type="compositionally biased region" description="Basic and acidic residues" evidence="5">
    <location>
        <begin position="11"/>
        <end position="20"/>
    </location>
</feature>
<dbReference type="AlphaFoldDB" id="A0A7T9DJ20"/>
<dbReference type="Proteomes" id="UP000596004">
    <property type="component" value="Chromosome"/>
</dbReference>
<dbReference type="InterPro" id="IPR027359">
    <property type="entry name" value="Volt_channel_dom_sf"/>
</dbReference>
<name>A0A7T9DJ20_9ARCH</name>
<evidence type="ECO:0000256" key="3">
    <source>
        <dbReference type="ARBA" id="ARBA00022989"/>
    </source>
</evidence>
<feature type="transmembrane region" description="Helical" evidence="6">
    <location>
        <begin position="33"/>
        <end position="58"/>
    </location>
</feature>
<organism evidence="7">
    <name type="scientific">Candidatus Iainarchaeum sp</name>
    <dbReference type="NCBI Taxonomy" id="3101447"/>
    <lineage>
        <taxon>Archaea</taxon>
        <taxon>Candidatus Iainarchaeota</taxon>
        <taxon>Candidatus Iainarchaeia</taxon>
        <taxon>Candidatus Iainarchaeales</taxon>
        <taxon>Candidatus Iainarchaeaceae</taxon>
        <taxon>Candidatus Iainarchaeum</taxon>
    </lineage>
</organism>
<evidence type="ECO:0000256" key="6">
    <source>
        <dbReference type="SAM" id="Phobius"/>
    </source>
</evidence>
<sequence>MTHASASIHARKGESKEAHAKSHSWAHHRHSPFFVIWEMVGLACVLFLAMTFALEIFFHPGKATLELIHLADIAAEVILITEVLLIFLVARNKIHFIKTKWMTILSVVPFGNAFRFVRLIKLGWHAFEKTRVGQFIEHPIRSTKRWLRRKLHLHFKK</sequence>
<reference evidence="7" key="1">
    <citation type="submission" date="2020-11" db="EMBL/GenBank/DDBJ databases">
        <title>Connecting structure to function with the recovery of over 1000 high-quality activated sludge metagenome-assembled genomes encoding full-length rRNA genes using long-read sequencing.</title>
        <authorList>
            <person name="Singleton C.M."/>
            <person name="Petriglieri F."/>
            <person name="Kristensen J.M."/>
            <person name="Kirkegaard R.H."/>
            <person name="Michaelsen T.Y."/>
            <person name="Andersen M.H."/>
            <person name="Karst S.M."/>
            <person name="Dueholm M.S."/>
            <person name="Nielsen P.H."/>
            <person name="Albertsen M."/>
        </authorList>
    </citation>
    <scope>NUCLEOTIDE SEQUENCE</scope>
    <source>
        <strain evidence="7">Fred_18-Q3-R57-64_BAT3C.431</strain>
    </source>
</reference>
<proteinExistence type="predicted"/>
<evidence type="ECO:0008006" key="8">
    <source>
        <dbReference type="Google" id="ProtNLM"/>
    </source>
</evidence>
<gene>
    <name evidence="7" type="ORF">IPJ89_03210</name>
</gene>
<evidence type="ECO:0000256" key="1">
    <source>
        <dbReference type="ARBA" id="ARBA00004141"/>
    </source>
</evidence>
<keyword evidence="4 6" id="KW-0472">Membrane</keyword>
<keyword evidence="3 6" id="KW-1133">Transmembrane helix</keyword>
<dbReference type="SUPFAM" id="SSF81324">
    <property type="entry name" value="Voltage-gated potassium channels"/>
    <property type="match status" value="1"/>
</dbReference>
<evidence type="ECO:0000313" key="7">
    <source>
        <dbReference type="EMBL" id="QQR92145.1"/>
    </source>
</evidence>